<dbReference type="EMBL" id="CM000760">
    <property type="protein sequence ID" value="KXG39466.1"/>
    <property type="molecule type" value="Genomic_DNA"/>
</dbReference>
<accession>A0A1B6QNG6</accession>
<protein>
    <submittedName>
        <fullName evidence="2">Uncharacterized protein</fullName>
    </submittedName>
</protein>
<evidence type="ECO:0000313" key="3">
    <source>
        <dbReference type="Proteomes" id="UP000000768"/>
    </source>
</evidence>
<dbReference type="Gramene" id="KXG39466">
    <property type="protein sequence ID" value="KXG39466"/>
    <property type="gene ID" value="SORBI_3001G385500"/>
</dbReference>
<evidence type="ECO:0000313" key="2">
    <source>
        <dbReference type="EMBL" id="KXG39466.1"/>
    </source>
</evidence>
<sequence>MNLARPEPRPVLILCGKASRQNLAALACGGVTRAWGQQSTAEQKVASGSKWPMSGGGGGGSILLAFSPRLPRSGCCSEWEREDSCCLRRFSGTPPSPGSGPRARDPELRAGELPCSGWEFLRSVDACWLR</sequence>
<dbReference type="InParanoid" id="A0A1B6QNG6"/>
<keyword evidence="3" id="KW-1185">Reference proteome</keyword>
<proteinExistence type="predicted"/>
<dbReference type="Proteomes" id="UP000000768">
    <property type="component" value="Chromosome 1"/>
</dbReference>
<organism evidence="2 3">
    <name type="scientific">Sorghum bicolor</name>
    <name type="common">Sorghum</name>
    <name type="synonym">Sorghum vulgare</name>
    <dbReference type="NCBI Taxonomy" id="4558"/>
    <lineage>
        <taxon>Eukaryota</taxon>
        <taxon>Viridiplantae</taxon>
        <taxon>Streptophyta</taxon>
        <taxon>Embryophyta</taxon>
        <taxon>Tracheophyta</taxon>
        <taxon>Spermatophyta</taxon>
        <taxon>Magnoliopsida</taxon>
        <taxon>Liliopsida</taxon>
        <taxon>Poales</taxon>
        <taxon>Poaceae</taxon>
        <taxon>PACMAD clade</taxon>
        <taxon>Panicoideae</taxon>
        <taxon>Andropogonodae</taxon>
        <taxon>Andropogoneae</taxon>
        <taxon>Sorghinae</taxon>
        <taxon>Sorghum</taxon>
    </lineage>
</organism>
<reference evidence="2 3" key="1">
    <citation type="journal article" date="2009" name="Nature">
        <title>The Sorghum bicolor genome and the diversification of grasses.</title>
        <authorList>
            <person name="Paterson A.H."/>
            <person name="Bowers J.E."/>
            <person name="Bruggmann R."/>
            <person name="Dubchak I."/>
            <person name="Grimwood J."/>
            <person name="Gundlach H."/>
            <person name="Haberer G."/>
            <person name="Hellsten U."/>
            <person name="Mitros T."/>
            <person name="Poliakov A."/>
            <person name="Schmutz J."/>
            <person name="Spannagl M."/>
            <person name="Tang H."/>
            <person name="Wang X."/>
            <person name="Wicker T."/>
            <person name="Bharti A.K."/>
            <person name="Chapman J."/>
            <person name="Feltus F.A."/>
            <person name="Gowik U."/>
            <person name="Grigoriev I.V."/>
            <person name="Lyons E."/>
            <person name="Maher C.A."/>
            <person name="Martis M."/>
            <person name="Narechania A."/>
            <person name="Otillar R.P."/>
            <person name="Penning B.W."/>
            <person name="Salamov A.A."/>
            <person name="Wang Y."/>
            <person name="Zhang L."/>
            <person name="Carpita N.C."/>
            <person name="Freeling M."/>
            <person name="Gingle A.R."/>
            <person name="Hash C.T."/>
            <person name="Keller B."/>
            <person name="Klein P."/>
            <person name="Kresovich S."/>
            <person name="McCann M.C."/>
            <person name="Ming R."/>
            <person name="Peterson D.G."/>
            <person name="Mehboob-ur-Rahman"/>
            <person name="Ware D."/>
            <person name="Westhoff P."/>
            <person name="Mayer K.F."/>
            <person name="Messing J."/>
            <person name="Rokhsar D.S."/>
        </authorList>
    </citation>
    <scope>NUCLEOTIDE SEQUENCE [LARGE SCALE GENOMIC DNA]</scope>
    <source>
        <strain evidence="3">cv. BTx623</strain>
    </source>
</reference>
<evidence type="ECO:0000256" key="1">
    <source>
        <dbReference type="SAM" id="MobiDB-lite"/>
    </source>
</evidence>
<gene>
    <name evidence="2" type="ORF">SORBI_3001G385500</name>
</gene>
<reference evidence="3" key="2">
    <citation type="journal article" date="2018" name="Plant J.">
        <title>The Sorghum bicolor reference genome: improved assembly, gene annotations, a transcriptome atlas, and signatures of genome organization.</title>
        <authorList>
            <person name="McCormick R.F."/>
            <person name="Truong S.K."/>
            <person name="Sreedasyam A."/>
            <person name="Jenkins J."/>
            <person name="Shu S."/>
            <person name="Sims D."/>
            <person name="Kennedy M."/>
            <person name="Amirebrahimi M."/>
            <person name="Weers B.D."/>
            <person name="McKinley B."/>
            <person name="Mattison A."/>
            <person name="Morishige D.T."/>
            <person name="Grimwood J."/>
            <person name="Schmutz J."/>
            <person name="Mullet J.E."/>
        </authorList>
    </citation>
    <scope>NUCLEOTIDE SEQUENCE [LARGE SCALE GENOMIC DNA]</scope>
    <source>
        <strain evidence="3">cv. BTx623</strain>
    </source>
</reference>
<feature type="region of interest" description="Disordered" evidence="1">
    <location>
        <begin position="89"/>
        <end position="108"/>
    </location>
</feature>
<dbReference type="AlphaFoldDB" id="A0A1B6QNG6"/>
<name>A0A1B6QNG6_SORBI</name>